<gene>
    <name evidence="5" type="ORF">COX35_01975</name>
</gene>
<accession>A0A2G9YYF1</accession>
<name>A0A2G9YYF1_9BACT</name>
<dbReference type="AlphaFoldDB" id="A0A2G9YYF1"/>
<dbReference type="InterPro" id="IPR000086">
    <property type="entry name" value="NUDIX_hydrolase_dom"/>
</dbReference>
<dbReference type="PANTHER" id="PTHR43046">
    <property type="entry name" value="GDP-MANNOSE MANNOSYL HYDROLASE"/>
    <property type="match status" value="1"/>
</dbReference>
<reference evidence="5 6" key="1">
    <citation type="submission" date="2017-09" db="EMBL/GenBank/DDBJ databases">
        <title>Depth-based differentiation of microbial function through sediment-hosted aquifers and enrichment of novel symbionts in the deep terrestrial subsurface.</title>
        <authorList>
            <person name="Probst A.J."/>
            <person name="Ladd B."/>
            <person name="Jarett J.K."/>
            <person name="Geller-Mcgrath D.E."/>
            <person name="Sieber C.M."/>
            <person name="Emerson J.B."/>
            <person name="Anantharaman K."/>
            <person name="Thomas B.C."/>
            <person name="Malmstrom R."/>
            <person name="Stieglmeier M."/>
            <person name="Klingl A."/>
            <person name="Woyke T."/>
            <person name="Ryan C.M."/>
            <person name="Banfield J.F."/>
        </authorList>
    </citation>
    <scope>NUCLEOTIDE SEQUENCE [LARGE SCALE GENOMIC DNA]</scope>
    <source>
        <strain evidence="5">CG23_combo_of_CG06-09_8_20_14_all_37_18</strain>
    </source>
</reference>
<dbReference type="EMBL" id="PCRQ01000053">
    <property type="protein sequence ID" value="PIP24209.1"/>
    <property type="molecule type" value="Genomic_DNA"/>
</dbReference>
<comment type="caution">
    <text evidence="5">The sequence shown here is derived from an EMBL/GenBank/DDBJ whole genome shotgun (WGS) entry which is preliminary data.</text>
</comment>
<evidence type="ECO:0000256" key="2">
    <source>
        <dbReference type="ARBA" id="ARBA00022801"/>
    </source>
</evidence>
<comment type="cofactor">
    <cofactor evidence="1">
        <name>Mg(2+)</name>
        <dbReference type="ChEBI" id="CHEBI:18420"/>
    </cofactor>
</comment>
<dbReference type="InterPro" id="IPR020476">
    <property type="entry name" value="Nudix_hydrolase"/>
</dbReference>
<dbReference type="PANTHER" id="PTHR43046:SF14">
    <property type="entry name" value="MUTT_NUDIX FAMILY PROTEIN"/>
    <property type="match status" value="1"/>
</dbReference>
<keyword evidence="2 3" id="KW-0378">Hydrolase</keyword>
<evidence type="ECO:0000256" key="1">
    <source>
        <dbReference type="ARBA" id="ARBA00001946"/>
    </source>
</evidence>
<evidence type="ECO:0000259" key="4">
    <source>
        <dbReference type="PROSITE" id="PS51462"/>
    </source>
</evidence>
<comment type="similarity">
    <text evidence="3">Belongs to the Nudix hydrolase family.</text>
</comment>
<dbReference type="InterPro" id="IPR020084">
    <property type="entry name" value="NUDIX_hydrolase_CS"/>
</dbReference>
<dbReference type="NCBIfam" id="NF012016">
    <property type="entry name" value="PRK15472.1"/>
    <property type="match status" value="1"/>
</dbReference>
<dbReference type="PROSITE" id="PS51462">
    <property type="entry name" value="NUDIX"/>
    <property type="match status" value="1"/>
</dbReference>
<sequence length="139" mass="15986">MRTRIIVSAIIENDKGEILIGKKYPNKGVYLDAWHIPGGGIEEGERIEEGLKREIKEETNLEIADIRPIHFSDDITTRIQDGKTEKIQMIFLEFKCKAKTENLSPSDDLETLKWVPKAEIKNYNLTPPGEKLFKFLGMR</sequence>
<evidence type="ECO:0000313" key="6">
    <source>
        <dbReference type="Proteomes" id="UP000229952"/>
    </source>
</evidence>
<evidence type="ECO:0000313" key="5">
    <source>
        <dbReference type="EMBL" id="PIP24209.1"/>
    </source>
</evidence>
<dbReference type="Gene3D" id="3.90.79.10">
    <property type="entry name" value="Nucleoside Triphosphate Pyrophosphohydrolase"/>
    <property type="match status" value="1"/>
</dbReference>
<dbReference type="PRINTS" id="PR00502">
    <property type="entry name" value="NUDIXFAMILY"/>
</dbReference>
<dbReference type="Proteomes" id="UP000229952">
    <property type="component" value="Unassembled WGS sequence"/>
</dbReference>
<proteinExistence type="inferred from homology"/>
<dbReference type="Pfam" id="PF00293">
    <property type="entry name" value="NUDIX"/>
    <property type="match status" value="1"/>
</dbReference>
<evidence type="ECO:0000256" key="3">
    <source>
        <dbReference type="RuleBase" id="RU003476"/>
    </source>
</evidence>
<dbReference type="PROSITE" id="PS00893">
    <property type="entry name" value="NUDIX_BOX"/>
    <property type="match status" value="1"/>
</dbReference>
<dbReference type="InterPro" id="IPR015797">
    <property type="entry name" value="NUDIX_hydrolase-like_dom_sf"/>
</dbReference>
<feature type="domain" description="Nudix hydrolase" evidence="4">
    <location>
        <begin position="2"/>
        <end position="139"/>
    </location>
</feature>
<dbReference type="GO" id="GO:0016787">
    <property type="term" value="F:hydrolase activity"/>
    <property type="evidence" value="ECO:0007669"/>
    <property type="project" value="UniProtKB-KW"/>
</dbReference>
<protein>
    <submittedName>
        <fullName evidence="5">Nucleoside triphosphatase NudI</fullName>
    </submittedName>
</protein>
<organism evidence="5 6">
    <name type="scientific">Candidatus Nealsonbacteria bacterium CG23_combo_of_CG06-09_8_20_14_all_37_18</name>
    <dbReference type="NCBI Taxonomy" id="1974720"/>
    <lineage>
        <taxon>Bacteria</taxon>
        <taxon>Candidatus Nealsoniibacteriota</taxon>
    </lineage>
</organism>
<dbReference type="SUPFAM" id="SSF55811">
    <property type="entry name" value="Nudix"/>
    <property type="match status" value="1"/>
</dbReference>